<reference evidence="1" key="1">
    <citation type="submission" date="2021-05" db="EMBL/GenBank/DDBJ databases">
        <authorList>
            <person name="Alioto T."/>
            <person name="Alioto T."/>
            <person name="Gomez Garrido J."/>
        </authorList>
    </citation>
    <scope>NUCLEOTIDE SEQUENCE</scope>
</reference>
<organism evidence="1">
    <name type="scientific">Cacopsylla melanoneura</name>
    <dbReference type="NCBI Taxonomy" id="428564"/>
    <lineage>
        <taxon>Eukaryota</taxon>
        <taxon>Metazoa</taxon>
        <taxon>Ecdysozoa</taxon>
        <taxon>Arthropoda</taxon>
        <taxon>Hexapoda</taxon>
        <taxon>Insecta</taxon>
        <taxon>Pterygota</taxon>
        <taxon>Neoptera</taxon>
        <taxon>Paraneoptera</taxon>
        <taxon>Hemiptera</taxon>
        <taxon>Sternorrhyncha</taxon>
        <taxon>Psylloidea</taxon>
        <taxon>Psyllidae</taxon>
        <taxon>Psyllinae</taxon>
        <taxon>Cacopsylla</taxon>
    </lineage>
</organism>
<accession>A0A8D8SK17</accession>
<sequence>MCNVYRVHLHQFSLHPQVHKFGSRECKNILQVILEHRGNFYSHKTCVKSCHILAHNGNFFMLVGNVRCKQNKEKTLTTLVFYNYVNQSMNCFCAITVFIQGGPV</sequence>
<dbReference type="AlphaFoldDB" id="A0A8D8SK17"/>
<protein>
    <submittedName>
        <fullName evidence="1">Uncharacterized protein</fullName>
    </submittedName>
</protein>
<evidence type="ECO:0000313" key="1">
    <source>
        <dbReference type="EMBL" id="CAG6668864.1"/>
    </source>
</evidence>
<dbReference type="EMBL" id="HBUF01219752">
    <property type="protein sequence ID" value="CAG6668864.1"/>
    <property type="molecule type" value="Transcribed_RNA"/>
</dbReference>
<proteinExistence type="predicted"/>
<name>A0A8D8SK17_9HEMI</name>